<dbReference type="Proteomes" id="UP001218188">
    <property type="component" value="Unassembled WGS sequence"/>
</dbReference>
<keyword evidence="3" id="KW-1185">Reference proteome</keyword>
<feature type="compositionally biased region" description="Basic and acidic residues" evidence="1">
    <location>
        <begin position="264"/>
        <end position="278"/>
    </location>
</feature>
<feature type="region of interest" description="Disordered" evidence="1">
    <location>
        <begin position="47"/>
        <end position="163"/>
    </location>
</feature>
<protein>
    <submittedName>
        <fullName evidence="2">Uncharacterized protein</fullName>
    </submittedName>
</protein>
<gene>
    <name evidence="2" type="ORF">C8F04DRAFT_1276683</name>
</gene>
<dbReference type="EMBL" id="JARJCM010000307">
    <property type="protein sequence ID" value="KAJ7019099.1"/>
    <property type="molecule type" value="Genomic_DNA"/>
</dbReference>
<sequence>MSSPRTPAKVPAKQTRLSTKKARAEYSSPLIDDVAQESYERDFIDDGDQEEGIVFGTPELTPAPEYPLTQQTPSKAPRLFKRQQATPTPVIELDSSDEDLETMDVDDSMYKRPAGLKATALPPSLVTRSKRSSDTDKPQDEVPKKKVKVDEVRADRQSAVPSVDEASMERFMTAFMDKYMKSVGKEQISPAKVPRIDFDQLELDKGLAVSRAESAKRTPGAAPVRKAARESPEWDIERNNAVVLRPSSRKVKELGAAPVRKAARESPEWDIERTDPDVFRPSSRKSNGKAKELDPALEIVDSVFRSAVVDEDLAKSVAKKAADRASQLDGYVTKKKTASTALTVSAALEGNSLTMAQYFKDDATVLCLDGDSNDVRSVGSEDGDPPSTVFLEDLENYKAFYDQDAPCGVYDPDLQDPALAATYRKLPPLPGGRQIIAVYDPTRNDGGEINTDTKGGRAKFSSWRRHLKAMLAKNCIGAMLFVEASPSFVNLSRVSPLRLSKQAAVGASATQRLLVDGKIAICLSAVFCTESMIVSAGRIGTKTDRTKKWISGIFHNQDWERFESVVCLVFGEDLMYTQINNKKAVSFQTMISPPDTGSASKDPDAQFNKIAPADMFSPIVSSTPSKSRAGPSKSSPSKPKTLLAHNDFLPVYDARKTVVDFNSDLGRLGTVLPVFTGEIPFSSFVVVGYSVSAYAAKLNGGEDKVAHVGCNVLWAIVCGTPTLRRQ</sequence>
<evidence type="ECO:0000256" key="1">
    <source>
        <dbReference type="SAM" id="MobiDB-lite"/>
    </source>
</evidence>
<feature type="compositionally biased region" description="Basic and acidic residues" evidence="1">
    <location>
        <begin position="131"/>
        <end position="156"/>
    </location>
</feature>
<organism evidence="2 3">
    <name type="scientific">Mycena alexandri</name>
    <dbReference type="NCBI Taxonomy" id="1745969"/>
    <lineage>
        <taxon>Eukaryota</taxon>
        <taxon>Fungi</taxon>
        <taxon>Dikarya</taxon>
        <taxon>Basidiomycota</taxon>
        <taxon>Agaricomycotina</taxon>
        <taxon>Agaricomycetes</taxon>
        <taxon>Agaricomycetidae</taxon>
        <taxon>Agaricales</taxon>
        <taxon>Marasmiineae</taxon>
        <taxon>Mycenaceae</taxon>
        <taxon>Mycena</taxon>
    </lineage>
</organism>
<reference evidence="2" key="1">
    <citation type="submission" date="2023-03" db="EMBL/GenBank/DDBJ databases">
        <title>Massive genome expansion in bonnet fungi (Mycena s.s.) driven by repeated elements and novel gene families across ecological guilds.</title>
        <authorList>
            <consortium name="Lawrence Berkeley National Laboratory"/>
            <person name="Harder C.B."/>
            <person name="Miyauchi S."/>
            <person name="Viragh M."/>
            <person name="Kuo A."/>
            <person name="Thoen E."/>
            <person name="Andreopoulos B."/>
            <person name="Lu D."/>
            <person name="Skrede I."/>
            <person name="Drula E."/>
            <person name="Henrissat B."/>
            <person name="Morin E."/>
            <person name="Kohler A."/>
            <person name="Barry K."/>
            <person name="LaButti K."/>
            <person name="Morin E."/>
            <person name="Salamov A."/>
            <person name="Lipzen A."/>
            <person name="Mereny Z."/>
            <person name="Hegedus B."/>
            <person name="Baldrian P."/>
            <person name="Stursova M."/>
            <person name="Weitz H."/>
            <person name="Taylor A."/>
            <person name="Grigoriev I.V."/>
            <person name="Nagy L.G."/>
            <person name="Martin F."/>
            <person name="Kauserud H."/>
        </authorList>
    </citation>
    <scope>NUCLEOTIDE SEQUENCE</scope>
    <source>
        <strain evidence="2">CBHHK200</strain>
    </source>
</reference>
<name>A0AAD6S0R8_9AGAR</name>
<evidence type="ECO:0000313" key="3">
    <source>
        <dbReference type="Proteomes" id="UP001218188"/>
    </source>
</evidence>
<dbReference type="AlphaFoldDB" id="A0AAD6S0R8"/>
<feature type="compositionally biased region" description="Low complexity" evidence="1">
    <location>
        <begin position="624"/>
        <end position="640"/>
    </location>
</feature>
<feature type="compositionally biased region" description="Acidic residues" evidence="1">
    <location>
        <begin position="94"/>
        <end position="107"/>
    </location>
</feature>
<comment type="caution">
    <text evidence="2">The sequence shown here is derived from an EMBL/GenBank/DDBJ whole genome shotgun (WGS) entry which is preliminary data.</text>
</comment>
<proteinExistence type="predicted"/>
<feature type="region of interest" description="Disordered" evidence="1">
    <location>
        <begin position="621"/>
        <end position="641"/>
    </location>
</feature>
<feature type="region of interest" description="Disordered" evidence="1">
    <location>
        <begin position="1"/>
        <end position="26"/>
    </location>
</feature>
<evidence type="ECO:0000313" key="2">
    <source>
        <dbReference type="EMBL" id="KAJ7019099.1"/>
    </source>
</evidence>
<feature type="region of interest" description="Disordered" evidence="1">
    <location>
        <begin position="212"/>
        <end position="232"/>
    </location>
</feature>
<accession>A0AAD6S0R8</accession>
<feature type="region of interest" description="Disordered" evidence="1">
    <location>
        <begin position="264"/>
        <end position="290"/>
    </location>
</feature>